<keyword evidence="1" id="KW-0614">Plasmid</keyword>
<proteinExistence type="predicted"/>
<gene>
    <name evidence="1" type="ordered locus">Npun_AR229</name>
</gene>
<dbReference type="EMBL" id="CP001038">
    <property type="protein sequence ID" value="ACC85084.1"/>
    <property type="molecule type" value="Genomic_DNA"/>
</dbReference>
<dbReference type="Proteomes" id="UP000001191">
    <property type="component" value="Plasmid pNPUN01"/>
</dbReference>
<protein>
    <submittedName>
        <fullName evidence="1">Uncharacterized protein</fullName>
    </submittedName>
</protein>
<accession>B2JAY0</accession>
<dbReference type="KEGG" id="npu:Npun_AR229"/>
<geneLocation type="plasmid" evidence="1 2">
    <name>pNPUN01</name>
</geneLocation>
<name>B2JAY0_NOSP7</name>
<dbReference type="RefSeq" id="WP_012413098.1">
    <property type="nucleotide sequence ID" value="NC_010631.1"/>
</dbReference>
<keyword evidence="2" id="KW-1185">Reference proteome</keyword>
<dbReference type="OrthoDB" id="461843at2"/>
<dbReference type="EnsemblBacteria" id="ACC85084">
    <property type="protein sequence ID" value="ACC85084"/>
    <property type="gene ID" value="Npun_AR229"/>
</dbReference>
<evidence type="ECO:0000313" key="1">
    <source>
        <dbReference type="EMBL" id="ACC85084.1"/>
    </source>
</evidence>
<sequence>MIEVTPKQQIFMQDDVTTRLRRLATHLSQIQSLWTQGSSADVILALIDESRYFVEWTVPDMVKADDIDRACELVDLVRLLTRWLFHWDDIWTDAEQKQSASAQISYWLQRVLEISRTEPESLSA</sequence>
<organism evidence="1 2">
    <name type="scientific">Nostoc punctiforme (strain ATCC 29133 / PCC 73102)</name>
    <dbReference type="NCBI Taxonomy" id="63737"/>
    <lineage>
        <taxon>Bacteria</taxon>
        <taxon>Bacillati</taxon>
        <taxon>Cyanobacteriota</taxon>
        <taxon>Cyanophyceae</taxon>
        <taxon>Nostocales</taxon>
        <taxon>Nostocaceae</taxon>
        <taxon>Nostoc</taxon>
    </lineage>
</organism>
<dbReference type="PhylomeDB" id="B2JAY0"/>
<evidence type="ECO:0000313" key="2">
    <source>
        <dbReference type="Proteomes" id="UP000001191"/>
    </source>
</evidence>
<dbReference type="HOGENOM" id="CLU_166659_0_0_3"/>
<reference evidence="2" key="1">
    <citation type="submission" date="2008-04" db="EMBL/GenBank/DDBJ databases">
        <title>Complete sequence of plasmid 1 of Nostoc punctiforme ATCC 29133.</title>
        <authorList>
            <consortium name="US DOE Joint Genome Institute"/>
            <person name="Copeland A."/>
            <person name="Lucas S."/>
            <person name="Lapidus A."/>
            <person name="Glavina del Rio T."/>
            <person name="Dalin E."/>
            <person name="Tice H."/>
            <person name="Pitluck S."/>
            <person name="Chain P."/>
            <person name="Malfatti S."/>
            <person name="Shin M."/>
            <person name="Vergez L."/>
            <person name="Schmutz J."/>
            <person name="Larimer F."/>
            <person name="Land M."/>
            <person name="Hauser L."/>
            <person name="Kyrpides N."/>
            <person name="Kim E."/>
            <person name="Meeks J.C."/>
            <person name="Elhai J."/>
            <person name="Campbell E.L."/>
            <person name="Thiel T."/>
            <person name="Longmire J."/>
            <person name="Potts M."/>
            <person name="Atlas R."/>
        </authorList>
    </citation>
    <scope>NUCLEOTIDE SEQUENCE [LARGE SCALE GENOMIC DNA]</scope>
    <source>
        <strain evidence="2">ATCC 29133 / PCC 73102</strain>
        <plasmid evidence="2">Plasmid pNPUN01</plasmid>
    </source>
</reference>
<dbReference type="AlphaFoldDB" id="B2JAY0"/>